<protein>
    <submittedName>
        <fullName evidence="1">Uncharacterized protein</fullName>
    </submittedName>
</protein>
<sequence>MASKRRNMFYENKKQEMTKIVPFDRERHRSVPGRRLTFLVKKQPEDAALSHMAVRGLWFPAGGGHLRWAPCWGRIDAAPAPRWWCRLPCPAPTAASAHSANSATDSATASAYRLPPPGPRMPGSNQNRPTTILTVHALGGGRYPHTLLRLSFPILDERLFS</sequence>
<name>A0ABD0XZT8_9HEMI</name>
<gene>
    <name evidence="1" type="ORF">AAG570_005203</name>
</gene>
<keyword evidence="2" id="KW-1185">Reference proteome</keyword>
<evidence type="ECO:0000313" key="2">
    <source>
        <dbReference type="Proteomes" id="UP001558652"/>
    </source>
</evidence>
<accession>A0ABD0XZT8</accession>
<comment type="caution">
    <text evidence="1">The sequence shown here is derived from an EMBL/GenBank/DDBJ whole genome shotgun (WGS) entry which is preliminary data.</text>
</comment>
<proteinExistence type="predicted"/>
<dbReference type="AlphaFoldDB" id="A0ABD0XZT8"/>
<reference evidence="1 2" key="1">
    <citation type="submission" date="2024-07" db="EMBL/GenBank/DDBJ databases">
        <title>Chromosome-level genome assembly of the water stick insect Ranatra chinensis (Heteroptera: Nepidae).</title>
        <authorList>
            <person name="Liu X."/>
        </authorList>
    </citation>
    <scope>NUCLEOTIDE SEQUENCE [LARGE SCALE GENOMIC DNA]</scope>
    <source>
        <strain evidence="1">Cailab_2021Rc</strain>
        <tissue evidence="1">Muscle</tissue>
    </source>
</reference>
<dbReference type="Proteomes" id="UP001558652">
    <property type="component" value="Unassembled WGS sequence"/>
</dbReference>
<evidence type="ECO:0000313" key="1">
    <source>
        <dbReference type="EMBL" id="KAL1116731.1"/>
    </source>
</evidence>
<organism evidence="1 2">
    <name type="scientific">Ranatra chinensis</name>
    <dbReference type="NCBI Taxonomy" id="642074"/>
    <lineage>
        <taxon>Eukaryota</taxon>
        <taxon>Metazoa</taxon>
        <taxon>Ecdysozoa</taxon>
        <taxon>Arthropoda</taxon>
        <taxon>Hexapoda</taxon>
        <taxon>Insecta</taxon>
        <taxon>Pterygota</taxon>
        <taxon>Neoptera</taxon>
        <taxon>Paraneoptera</taxon>
        <taxon>Hemiptera</taxon>
        <taxon>Heteroptera</taxon>
        <taxon>Panheteroptera</taxon>
        <taxon>Nepomorpha</taxon>
        <taxon>Nepidae</taxon>
        <taxon>Ranatrinae</taxon>
        <taxon>Ranatra</taxon>
    </lineage>
</organism>
<dbReference type="EMBL" id="JBFDAA010000017">
    <property type="protein sequence ID" value="KAL1116731.1"/>
    <property type="molecule type" value="Genomic_DNA"/>
</dbReference>